<evidence type="ECO:0000259" key="3">
    <source>
        <dbReference type="Pfam" id="PF02517"/>
    </source>
</evidence>
<proteinExistence type="predicted"/>
<dbReference type="STRING" id="67267.GCA_000716675_06143"/>
<sequence>MRLEIHDEPGTPGPGTRASGASASGAPGPGTPRPGRLDRLRLHHAAYPVTSAAALFAVLAAVRVAGAFTFVVMVLSVALSAAVLLVLPRTDWAAAGVRRFPLMPAVLGTALVAVVYGQTFLATRDAFGDGDDNWTTWMPKLFEGMVPGAPWADVVAMVLALGVLVPLVEEVCYRGVLYRAVEVRWGGYAAVVTTAAGWAAVHVGDYGLNPFNLKVLCGLLPSVFLMGLALGVLRAVTGSALACAAAQGVCNLLLLGAAAAWL</sequence>
<dbReference type="RefSeq" id="WP_237307482.1">
    <property type="nucleotide sequence ID" value="NZ_CP021748.1"/>
</dbReference>
<dbReference type="EMBL" id="CP021748">
    <property type="protein sequence ID" value="ARX86542.1"/>
    <property type="molecule type" value="Genomic_DNA"/>
</dbReference>
<dbReference type="AlphaFoldDB" id="A0A1Z1WJQ2"/>
<organism evidence="4 5">
    <name type="scientific">Streptomyces alboflavus</name>
    <dbReference type="NCBI Taxonomy" id="67267"/>
    <lineage>
        <taxon>Bacteria</taxon>
        <taxon>Bacillati</taxon>
        <taxon>Actinomycetota</taxon>
        <taxon>Actinomycetes</taxon>
        <taxon>Kitasatosporales</taxon>
        <taxon>Streptomycetaceae</taxon>
        <taxon>Streptomyces</taxon>
    </lineage>
</organism>
<name>A0A1Z1WJQ2_9ACTN</name>
<dbReference type="GO" id="GO:0080120">
    <property type="term" value="P:CAAX-box protein maturation"/>
    <property type="evidence" value="ECO:0007669"/>
    <property type="project" value="UniProtKB-ARBA"/>
</dbReference>
<reference evidence="4 5" key="1">
    <citation type="submission" date="2017-05" db="EMBL/GenBank/DDBJ databases">
        <title>Streptomyces alboflavus Genome sequencing and assembly.</title>
        <authorList>
            <person name="Wang Y."/>
            <person name="Du B."/>
            <person name="Ding Y."/>
            <person name="Liu H."/>
            <person name="Hou Q."/>
            <person name="Liu K."/>
            <person name="Wang C."/>
            <person name="Yao L."/>
        </authorList>
    </citation>
    <scope>NUCLEOTIDE SEQUENCE [LARGE SCALE GENOMIC DNA]</scope>
    <source>
        <strain evidence="4 5">MDJK44</strain>
    </source>
</reference>
<accession>A0A1Z1WJQ2</accession>
<dbReference type="GO" id="GO:0004175">
    <property type="term" value="F:endopeptidase activity"/>
    <property type="evidence" value="ECO:0007669"/>
    <property type="project" value="UniProtKB-ARBA"/>
</dbReference>
<dbReference type="InterPro" id="IPR003675">
    <property type="entry name" value="Rce1/LyrA-like_dom"/>
</dbReference>
<keyword evidence="2" id="KW-0472">Membrane</keyword>
<feature type="transmembrane region" description="Helical" evidence="2">
    <location>
        <begin position="68"/>
        <end position="88"/>
    </location>
</feature>
<keyword evidence="5" id="KW-1185">Reference proteome</keyword>
<feature type="transmembrane region" description="Helical" evidence="2">
    <location>
        <begin position="154"/>
        <end position="173"/>
    </location>
</feature>
<dbReference type="Pfam" id="PF02517">
    <property type="entry name" value="Rce1-like"/>
    <property type="match status" value="1"/>
</dbReference>
<feature type="transmembrane region" description="Helical" evidence="2">
    <location>
        <begin position="240"/>
        <end position="261"/>
    </location>
</feature>
<keyword evidence="2" id="KW-0812">Transmembrane</keyword>
<feature type="region of interest" description="Disordered" evidence="1">
    <location>
        <begin position="1"/>
        <end position="35"/>
    </location>
</feature>
<evidence type="ECO:0000313" key="4">
    <source>
        <dbReference type="EMBL" id="ARX86542.1"/>
    </source>
</evidence>
<protein>
    <recommendedName>
        <fullName evidence="3">CAAX prenyl protease 2/Lysostaphin resistance protein A-like domain-containing protein</fullName>
    </recommendedName>
</protein>
<feature type="transmembrane region" description="Helical" evidence="2">
    <location>
        <begin position="45"/>
        <end position="62"/>
    </location>
</feature>
<feature type="transmembrane region" description="Helical" evidence="2">
    <location>
        <begin position="185"/>
        <end position="201"/>
    </location>
</feature>
<feature type="transmembrane region" description="Helical" evidence="2">
    <location>
        <begin position="213"/>
        <end position="233"/>
    </location>
</feature>
<feature type="compositionally biased region" description="Low complexity" evidence="1">
    <location>
        <begin position="14"/>
        <end position="26"/>
    </location>
</feature>
<feature type="transmembrane region" description="Helical" evidence="2">
    <location>
        <begin position="100"/>
        <end position="121"/>
    </location>
</feature>
<gene>
    <name evidence="4" type="ORF">SMD44_06014</name>
</gene>
<dbReference type="Proteomes" id="UP000195880">
    <property type="component" value="Chromosome"/>
</dbReference>
<evidence type="ECO:0000256" key="2">
    <source>
        <dbReference type="SAM" id="Phobius"/>
    </source>
</evidence>
<feature type="domain" description="CAAX prenyl protease 2/Lysostaphin resistance protein A-like" evidence="3">
    <location>
        <begin position="153"/>
        <end position="253"/>
    </location>
</feature>
<evidence type="ECO:0000313" key="5">
    <source>
        <dbReference type="Proteomes" id="UP000195880"/>
    </source>
</evidence>
<dbReference type="KEGG" id="salf:SMD44_06014"/>
<keyword evidence="2" id="KW-1133">Transmembrane helix</keyword>
<dbReference type="eggNOG" id="COG1266">
    <property type="taxonomic scope" value="Bacteria"/>
</dbReference>
<evidence type="ECO:0000256" key="1">
    <source>
        <dbReference type="SAM" id="MobiDB-lite"/>
    </source>
</evidence>